<evidence type="ECO:0000256" key="2">
    <source>
        <dbReference type="SAM" id="SignalP"/>
    </source>
</evidence>
<evidence type="ECO:0000313" key="4">
    <source>
        <dbReference type="Proteomes" id="UP000245252"/>
    </source>
</evidence>
<feature type="signal peptide" evidence="2">
    <location>
        <begin position="1"/>
        <end position="30"/>
    </location>
</feature>
<keyword evidence="1" id="KW-0472">Membrane</keyword>
<keyword evidence="1" id="KW-1133">Transmembrane helix</keyword>
<protein>
    <submittedName>
        <fullName evidence="3">Uncharacterized protein</fullName>
    </submittedName>
</protein>
<feature type="transmembrane region" description="Helical" evidence="1">
    <location>
        <begin position="69"/>
        <end position="92"/>
    </location>
</feature>
<evidence type="ECO:0000313" key="3">
    <source>
        <dbReference type="EMBL" id="PWE56120.1"/>
    </source>
</evidence>
<keyword evidence="2" id="KW-0732">Signal</keyword>
<name>A0A2U2DS26_9HYPH</name>
<keyword evidence="1" id="KW-0812">Transmembrane</keyword>
<reference evidence="3 4" key="1">
    <citation type="submission" date="2018-05" db="EMBL/GenBank/DDBJ databases">
        <title>The draft genome of strain NS-104.</title>
        <authorList>
            <person name="Hang P."/>
            <person name="Jiang J."/>
        </authorList>
    </citation>
    <scope>NUCLEOTIDE SEQUENCE [LARGE SCALE GENOMIC DNA]</scope>
    <source>
        <strain evidence="3 4">NS-104</strain>
    </source>
</reference>
<accession>A0A2U2DS26</accession>
<keyword evidence="4" id="KW-1185">Reference proteome</keyword>
<feature type="chain" id="PRO_5015737172" evidence="2">
    <location>
        <begin position="31"/>
        <end position="105"/>
    </location>
</feature>
<organism evidence="3 4">
    <name type="scientific">Metarhizobium album</name>
    <dbReference type="NCBI Taxonomy" id="2182425"/>
    <lineage>
        <taxon>Bacteria</taxon>
        <taxon>Pseudomonadati</taxon>
        <taxon>Pseudomonadota</taxon>
        <taxon>Alphaproteobacteria</taxon>
        <taxon>Hyphomicrobiales</taxon>
        <taxon>Rhizobiaceae</taxon>
        <taxon>Metarhizobium</taxon>
    </lineage>
</organism>
<evidence type="ECO:0000256" key="1">
    <source>
        <dbReference type="SAM" id="Phobius"/>
    </source>
</evidence>
<sequence>MRFLFRFLSMVCLVLAVIAGTVDSIQSVSASDVVLTSFGSAWLDLSPVTLMYVEEMVEHYLHPWAWNPALSWVLFQPTFVVFLVLALAFWMVGYRRENADEGFAV</sequence>
<dbReference type="AlphaFoldDB" id="A0A2U2DS26"/>
<dbReference type="OrthoDB" id="8421292at2"/>
<proteinExistence type="predicted"/>
<comment type="caution">
    <text evidence="3">The sequence shown here is derived from an EMBL/GenBank/DDBJ whole genome shotgun (WGS) entry which is preliminary data.</text>
</comment>
<dbReference type="Proteomes" id="UP000245252">
    <property type="component" value="Unassembled WGS sequence"/>
</dbReference>
<dbReference type="EMBL" id="QFBC01000004">
    <property type="protein sequence ID" value="PWE56120.1"/>
    <property type="molecule type" value="Genomic_DNA"/>
</dbReference>
<gene>
    <name evidence="3" type="ORF">DEM27_11840</name>
</gene>
<dbReference type="RefSeq" id="WP_109458440.1">
    <property type="nucleotide sequence ID" value="NZ_QFBC01000004.1"/>
</dbReference>